<reference evidence="3" key="2">
    <citation type="submission" date="2022-01" db="EMBL/GenBank/DDBJ databases">
        <authorList>
            <person name="Yamashiro T."/>
            <person name="Shiraishi A."/>
            <person name="Satake H."/>
            <person name="Nakayama K."/>
        </authorList>
    </citation>
    <scope>NUCLEOTIDE SEQUENCE</scope>
</reference>
<comment type="caution">
    <text evidence="3">The sequence shown here is derived from an EMBL/GenBank/DDBJ whole genome shotgun (WGS) entry which is preliminary data.</text>
</comment>
<gene>
    <name evidence="3" type="ORF">Tco_0906508</name>
</gene>
<keyword evidence="2" id="KW-0812">Transmembrane</keyword>
<feature type="compositionally biased region" description="Acidic residues" evidence="1">
    <location>
        <begin position="258"/>
        <end position="282"/>
    </location>
</feature>
<sequence length="326" mass="35450">MTTRWCGLSWGSSRRRGAAAMVVSGGGYRRVAARCGGDRVDRVMGRLLGLGRKTRRKSFSAAAAVVVVGIRAVVVAGIRPVVVAGKIGKEERERACVNKVQVMGTLDGRLLNNTPGISYSAATHFGGVTDWYQSQGYREPALVEYTKFLHRFAMSSDNASSAVTYTSVSSNSNRPSSWGIPLVNAGELPEMDPYEEVEDQPYADDALPTAESPGYIADSDSMEEDTDEDSIDYPDEPEDGEEDDDEDLEEDPTKEHEPDDDDDDDDTDDKDEEPTEDEEEEEHIAPADSSVAPIVDLVPSARDTKAFETDESAPTPGSPQTRVPFS</sequence>
<keyword evidence="2" id="KW-0472">Membrane</keyword>
<evidence type="ECO:0000256" key="1">
    <source>
        <dbReference type="SAM" id="MobiDB-lite"/>
    </source>
</evidence>
<evidence type="ECO:0000256" key="2">
    <source>
        <dbReference type="SAM" id="Phobius"/>
    </source>
</evidence>
<evidence type="ECO:0000313" key="4">
    <source>
        <dbReference type="Proteomes" id="UP001151760"/>
    </source>
</evidence>
<dbReference type="EMBL" id="BQNB010014276">
    <property type="protein sequence ID" value="GJT26233.1"/>
    <property type="molecule type" value="Genomic_DNA"/>
</dbReference>
<feature type="region of interest" description="Disordered" evidence="1">
    <location>
        <begin position="204"/>
        <end position="326"/>
    </location>
</feature>
<keyword evidence="2" id="KW-1133">Transmembrane helix</keyword>
<protein>
    <submittedName>
        <fullName evidence="3">Uncharacterized protein</fullName>
    </submittedName>
</protein>
<accession>A0ABQ5CJW8</accession>
<keyword evidence="4" id="KW-1185">Reference proteome</keyword>
<proteinExistence type="predicted"/>
<dbReference type="Proteomes" id="UP001151760">
    <property type="component" value="Unassembled WGS sequence"/>
</dbReference>
<feature type="compositionally biased region" description="Acidic residues" evidence="1">
    <location>
        <begin position="220"/>
        <end position="250"/>
    </location>
</feature>
<feature type="transmembrane region" description="Helical" evidence="2">
    <location>
        <begin position="59"/>
        <end position="78"/>
    </location>
</feature>
<name>A0ABQ5CJW8_9ASTR</name>
<organism evidence="3 4">
    <name type="scientific">Tanacetum coccineum</name>
    <dbReference type="NCBI Taxonomy" id="301880"/>
    <lineage>
        <taxon>Eukaryota</taxon>
        <taxon>Viridiplantae</taxon>
        <taxon>Streptophyta</taxon>
        <taxon>Embryophyta</taxon>
        <taxon>Tracheophyta</taxon>
        <taxon>Spermatophyta</taxon>
        <taxon>Magnoliopsida</taxon>
        <taxon>eudicotyledons</taxon>
        <taxon>Gunneridae</taxon>
        <taxon>Pentapetalae</taxon>
        <taxon>asterids</taxon>
        <taxon>campanulids</taxon>
        <taxon>Asterales</taxon>
        <taxon>Asteraceae</taxon>
        <taxon>Asteroideae</taxon>
        <taxon>Anthemideae</taxon>
        <taxon>Anthemidinae</taxon>
        <taxon>Tanacetum</taxon>
    </lineage>
</organism>
<reference evidence="3" key="1">
    <citation type="journal article" date="2022" name="Int. J. Mol. Sci.">
        <title>Draft Genome of Tanacetum Coccineum: Genomic Comparison of Closely Related Tanacetum-Family Plants.</title>
        <authorList>
            <person name="Yamashiro T."/>
            <person name="Shiraishi A."/>
            <person name="Nakayama K."/>
            <person name="Satake H."/>
        </authorList>
    </citation>
    <scope>NUCLEOTIDE SEQUENCE</scope>
</reference>
<evidence type="ECO:0000313" key="3">
    <source>
        <dbReference type="EMBL" id="GJT26233.1"/>
    </source>
</evidence>